<protein>
    <recommendedName>
        <fullName evidence="1">XPG-I domain-containing protein</fullName>
    </recommendedName>
</protein>
<dbReference type="PRINTS" id="PR00853">
    <property type="entry name" value="XPGRADSUPER"/>
</dbReference>
<sequence length="220" mass="24637">MPVAPLFMFNGPNQPKKLHNEKKGVVATFGFETLMAPGEAEVTLAQLNSAGIIDAILSDDIDCFLFGAKTVLHNVTIKNSPYGEYVHVYSSDVLEQKGFCQEELIFIALLSGGDYDRGLPDCSITTASQLRFLGFGKALQTLQTMEPFEQLLSEWWDELHTELETNTLGALSQKNCKAANNITSSFPPREVIHSYFHPSIFNHAEIEYFSQNLWQNKLEL</sequence>
<dbReference type="PANTHER" id="PTHR11081:SF59">
    <property type="entry name" value="FI23547P1"/>
    <property type="match status" value="1"/>
</dbReference>
<dbReference type="InterPro" id="IPR006086">
    <property type="entry name" value="XPG-I_dom"/>
</dbReference>
<gene>
    <name evidence="2" type="ORF">Clacol_002395</name>
</gene>
<proteinExistence type="predicted"/>
<dbReference type="SUPFAM" id="SSF88723">
    <property type="entry name" value="PIN domain-like"/>
    <property type="match status" value="1"/>
</dbReference>
<dbReference type="Proteomes" id="UP001050691">
    <property type="component" value="Unassembled WGS sequence"/>
</dbReference>
<dbReference type="AlphaFoldDB" id="A0AAV5A415"/>
<evidence type="ECO:0000313" key="2">
    <source>
        <dbReference type="EMBL" id="GJJ08187.1"/>
    </source>
</evidence>
<dbReference type="InterPro" id="IPR006084">
    <property type="entry name" value="XPG/Rad2"/>
</dbReference>
<feature type="domain" description="XPG-I" evidence="1">
    <location>
        <begin position="27"/>
        <end position="99"/>
    </location>
</feature>
<dbReference type="InterPro" id="IPR036279">
    <property type="entry name" value="5-3_exonuclease_C_sf"/>
</dbReference>
<dbReference type="Gene3D" id="3.40.50.1010">
    <property type="entry name" value="5'-nuclease"/>
    <property type="match status" value="1"/>
</dbReference>
<dbReference type="SMART" id="SM00484">
    <property type="entry name" value="XPGI"/>
    <property type="match status" value="1"/>
</dbReference>
<dbReference type="EMBL" id="BPWL01000003">
    <property type="protein sequence ID" value="GJJ08187.1"/>
    <property type="molecule type" value="Genomic_DNA"/>
</dbReference>
<evidence type="ECO:0000259" key="1">
    <source>
        <dbReference type="SMART" id="SM00484"/>
    </source>
</evidence>
<keyword evidence="3" id="KW-1185">Reference proteome</keyword>
<name>A0AAV5A415_9AGAM</name>
<dbReference type="GO" id="GO:0006281">
    <property type="term" value="P:DNA repair"/>
    <property type="evidence" value="ECO:0007669"/>
    <property type="project" value="UniProtKB-ARBA"/>
</dbReference>
<evidence type="ECO:0000313" key="3">
    <source>
        <dbReference type="Proteomes" id="UP001050691"/>
    </source>
</evidence>
<comment type="caution">
    <text evidence="2">The sequence shown here is derived from an EMBL/GenBank/DDBJ whole genome shotgun (WGS) entry which is preliminary data.</text>
</comment>
<accession>A0AAV5A415</accession>
<organism evidence="2 3">
    <name type="scientific">Clathrus columnatus</name>
    <dbReference type="NCBI Taxonomy" id="1419009"/>
    <lineage>
        <taxon>Eukaryota</taxon>
        <taxon>Fungi</taxon>
        <taxon>Dikarya</taxon>
        <taxon>Basidiomycota</taxon>
        <taxon>Agaricomycotina</taxon>
        <taxon>Agaricomycetes</taxon>
        <taxon>Phallomycetidae</taxon>
        <taxon>Phallales</taxon>
        <taxon>Clathraceae</taxon>
        <taxon>Clathrus</taxon>
    </lineage>
</organism>
<dbReference type="PANTHER" id="PTHR11081">
    <property type="entry name" value="FLAP ENDONUCLEASE FAMILY MEMBER"/>
    <property type="match status" value="1"/>
</dbReference>
<dbReference type="InterPro" id="IPR029060">
    <property type="entry name" value="PIN-like_dom_sf"/>
</dbReference>
<dbReference type="GO" id="GO:0017108">
    <property type="term" value="F:5'-flap endonuclease activity"/>
    <property type="evidence" value="ECO:0007669"/>
    <property type="project" value="TreeGrafter"/>
</dbReference>
<dbReference type="Pfam" id="PF00867">
    <property type="entry name" value="XPG_I"/>
    <property type="match status" value="1"/>
</dbReference>
<reference evidence="2" key="1">
    <citation type="submission" date="2021-10" db="EMBL/GenBank/DDBJ databases">
        <title>De novo Genome Assembly of Clathrus columnatus (Basidiomycota, Fungi) Using Illumina and Nanopore Sequence Data.</title>
        <authorList>
            <person name="Ogiso-Tanaka E."/>
            <person name="Itagaki H."/>
            <person name="Hosoya T."/>
            <person name="Hosaka K."/>
        </authorList>
    </citation>
    <scope>NUCLEOTIDE SEQUENCE</scope>
    <source>
        <strain evidence="2">MO-923</strain>
    </source>
</reference>
<dbReference type="SUPFAM" id="SSF47807">
    <property type="entry name" value="5' to 3' exonuclease, C-terminal subdomain"/>
    <property type="match status" value="1"/>
</dbReference>